<evidence type="ECO:0000313" key="2">
    <source>
        <dbReference type="EMBL" id="MFC5405450.1"/>
    </source>
</evidence>
<keyword evidence="1" id="KW-0472">Membrane</keyword>
<keyword evidence="3" id="KW-1185">Reference proteome</keyword>
<dbReference type="Proteomes" id="UP001596113">
    <property type="component" value="Unassembled WGS sequence"/>
</dbReference>
<dbReference type="PANTHER" id="PTHR35335:SF1">
    <property type="entry name" value="UPF0716 PROTEIN FXSA"/>
    <property type="match status" value="1"/>
</dbReference>
<sequence>MQIRRKWMAPILIAIVLELWGMYMVGRWIGGWATFAIVLLSAFLGTRLIRTEGKRVLAQAQQQMQAGEPPGHTLLDGVCVLAGGILLIIPGFLSDIVGLTMIIPATRPLYRLFLYRWLERLFRSGRLTFRGGPFGF</sequence>
<evidence type="ECO:0000313" key="3">
    <source>
        <dbReference type="Proteomes" id="UP001596113"/>
    </source>
</evidence>
<evidence type="ECO:0000256" key="1">
    <source>
        <dbReference type="SAM" id="Phobius"/>
    </source>
</evidence>
<reference evidence="3" key="1">
    <citation type="journal article" date="2019" name="Int. J. Syst. Evol. Microbiol.">
        <title>The Global Catalogue of Microorganisms (GCM) 10K type strain sequencing project: providing services to taxonomists for standard genome sequencing and annotation.</title>
        <authorList>
            <consortium name="The Broad Institute Genomics Platform"/>
            <consortium name="The Broad Institute Genome Sequencing Center for Infectious Disease"/>
            <person name="Wu L."/>
            <person name="Ma J."/>
        </authorList>
    </citation>
    <scope>NUCLEOTIDE SEQUENCE [LARGE SCALE GENOMIC DNA]</scope>
    <source>
        <strain evidence="3">CGMCC 1.18575</strain>
    </source>
</reference>
<accession>A0ABW0HYP6</accession>
<keyword evidence="1" id="KW-1133">Transmembrane helix</keyword>
<dbReference type="EMBL" id="JBHSMI010000029">
    <property type="protein sequence ID" value="MFC5405450.1"/>
    <property type="molecule type" value="Genomic_DNA"/>
</dbReference>
<dbReference type="Pfam" id="PF04186">
    <property type="entry name" value="FxsA"/>
    <property type="match status" value="1"/>
</dbReference>
<dbReference type="NCBIfam" id="NF008528">
    <property type="entry name" value="PRK11463.1-2"/>
    <property type="match status" value="1"/>
</dbReference>
<keyword evidence="1" id="KW-0812">Transmembrane</keyword>
<gene>
    <name evidence="2" type="ORF">ACFPOF_22130</name>
</gene>
<proteinExistence type="predicted"/>
<name>A0ABW0HYP6_9BACL</name>
<comment type="caution">
    <text evidence="2">The sequence shown here is derived from an EMBL/GenBank/DDBJ whole genome shotgun (WGS) entry which is preliminary data.</text>
</comment>
<feature type="transmembrane region" description="Helical" evidence="1">
    <location>
        <begin position="29"/>
        <end position="49"/>
    </location>
</feature>
<dbReference type="InterPro" id="IPR007313">
    <property type="entry name" value="FxsA"/>
</dbReference>
<dbReference type="PANTHER" id="PTHR35335">
    <property type="entry name" value="UPF0716 PROTEIN FXSA"/>
    <property type="match status" value="1"/>
</dbReference>
<dbReference type="RefSeq" id="WP_378136692.1">
    <property type="nucleotide sequence ID" value="NZ_JBHSMI010000029.1"/>
</dbReference>
<protein>
    <submittedName>
        <fullName evidence="2">FxsA family protein</fullName>
    </submittedName>
</protein>
<feature type="transmembrane region" description="Helical" evidence="1">
    <location>
        <begin position="7"/>
        <end position="23"/>
    </location>
</feature>
<organism evidence="2 3">
    <name type="scientific">Cohnella soli</name>
    <dbReference type="NCBI Taxonomy" id="425005"/>
    <lineage>
        <taxon>Bacteria</taxon>
        <taxon>Bacillati</taxon>
        <taxon>Bacillota</taxon>
        <taxon>Bacilli</taxon>
        <taxon>Bacillales</taxon>
        <taxon>Paenibacillaceae</taxon>
        <taxon>Cohnella</taxon>
    </lineage>
</organism>